<dbReference type="Pfam" id="PF13181">
    <property type="entry name" value="TPR_8"/>
    <property type="match status" value="1"/>
</dbReference>
<dbReference type="GO" id="GO:0006493">
    <property type="term" value="P:protein O-linked glycosylation"/>
    <property type="evidence" value="ECO:0007669"/>
    <property type="project" value="InterPro"/>
</dbReference>
<dbReference type="InterPro" id="IPR011990">
    <property type="entry name" value="TPR-like_helical_dom_sf"/>
</dbReference>
<dbReference type="SUPFAM" id="SSF81901">
    <property type="entry name" value="HCP-like"/>
    <property type="match status" value="1"/>
</dbReference>
<dbReference type="HOGENOM" id="CLU_055099_0_0_11"/>
<dbReference type="AlphaFoldDB" id="R4T845"/>
<dbReference type="Pfam" id="PF13432">
    <property type="entry name" value="TPR_16"/>
    <property type="match status" value="2"/>
</dbReference>
<evidence type="ECO:0000256" key="1">
    <source>
        <dbReference type="PROSITE-ProRule" id="PRU00339"/>
    </source>
</evidence>
<reference evidence="2 3" key="1">
    <citation type="journal article" date="2013" name="BMC Genomics">
        <title>ContigScape: a Cytoscape plugin facilitating microbial genome gap closing.</title>
        <authorList>
            <person name="Tang B."/>
            <person name="Wang Q."/>
            <person name="Yang M."/>
            <person name="Xie F."/>
            <person name="Zhu Y."/>
            <person name="Zhuo Y."/>
            <person name="Wang S."/>
            <person name="Gao H."/>
            <person name="Ding X."/>
            <person name="Zhang L."/>
            <person name="Zhao G."/>
            <person name="Zheng H."/>
        </authorList>
    </citation>
    <scope>NUCLEOTIDE SEQUENCE [LARGE SCALE GENOMIC DNA]</scope>
    <source>
        <strain evidence="2 3">HCCB10007</strain>
    </source>
</reference>
<dbReference type="GO" id="GO:0097363">
    <property type="term" value="F:protein O-acetylglucosaminyltransferase activity"/>
    <property type="evidence" value="ECO:0007669"/>
    <property type="project" value="TreeGrafter"/>
</dbReference>
<protein>
    <submittedName>
        <fullName evidence="2">Superkiller protein 3</fullName>
    </submittedName>
</protein>
<dbReference type="PATRIC" id="fig|1156913.3.peg.4628"/>
<dbReference type="InterPro" id="IPR037919">
    <property type="entry name" value="OGT"/>
</dbReference>
<name>R4T845_9PSEU</name>
<evidence type="ECO:0000313" key="3">
    <source>
        <dbReference type="Proteomes" id="UP000013968"/>
    </source>
</evidence>
<dbReference type="EMBL" id="CP003410">
    <property type="protein sequence ID" value="AGM07137.1"/>
    <property type="molecule type" value="Genomic_DNA"/>
</dbReference>
<feature type="repeat" description="TPR" evidence="1">
    <location>
        <begin position="168"/>
        <end position="201"/>
    </location>
</feature>
<dbReference type="Gene3D" id="1.25.40.10">
    <property type="entry name" value="Tetratricopeptide repeat domain"/>
    <property type="match status" value="3"/>
</dbReference>
<dbReference type="Proteomes" id="UP000013968">
    <property type="component" value="Chromosome"/>
</dbReference>
<keyword evidence="1" id="KW-0802">TPR repeat</keyword>
<dbReference type="KEGG" id="aoi:AORI_4553"/>
<dbReference type="RefSeq" id="WP_016334885.1">
    <property type="nucleotide sequence ID" value="NC_021252.1"/>
</dbReference>
<proteinExistence type="predicted"/>
<dbReference type="Pfam" id="PF13424">
    <property type="entry name" value="TPR_12"/>
    <property type="match status" value="1"/>
</dbReference>
<accession>R4T845</accession>
<evidence type="ECO:0000313" key="2">
    <source>
        <dbReference type="EMBL" id="AGM07137.1"/>
    </source>
</evidence>
<dbReference type="PROSITE" id="PS50005">
    <property type="entry name" value="TPR"/>
    <property type="match status" value="1"/>
</dbReference>
<gene>
    <name evidence="2" type="ORF">AORI_4553</name>
</gene>
<sequence length="279" mass="30486">MSAEEQLDPEEWLELGDRLANDDPQRSLLAYQQAAEQGGYWLTYGNALSNSGKIAEAIQAYTLALADDPAIAHRNLGIVYHDDLEDMALAEQHFRQAVEAGDEVSSRLLGEVLVDQDRPQEAIELLESARAGGDPRALVSLGWAYKMTGHLPEAEAAFRAAHDMDLDEETVLYLGNLLQELGRLDEAAALYEQALRAGNDAVLVNLGNVRSEQGRPHEAIAFYREAIASGDNDGWNNLGHTLQHLGHLEEAREAYTTGAELGDTVAAANLRALNEPGYR</sequence>
<dbReference type="PANTHER" id="PTHR44366">
    <property type="entry name" value="UDP-N-ACETYLGLUCOSAMINE--PEPTIDE N-ACETYLGLUCOSAMINYLTRANSFERASE 110 KDA SUBUNIT"/>
    <property type="match status" value="1"/>
</dbReference>
<dbReference type="InterPro" id="IPR019734">
    <property type="entry name" value="TPR_rpt"/>
</dbReference>
<dbReference type="PANTHER" id="PTHR44366:SF1">
    <property type="entry name" value="UDP-N-ACETYLGLUCOSAMINE--PEPTIDE N-ACETYLGLUCOSAMINYLTRANSFERASE 110 KDA SUBUNIT"/>
    <property type="match status" value="1"/>
</dbReference>
<keyword evidence="3" id="KW-1185">Reference proteome</keyword>
<dbReference type="SMART" id="SM00028">
    <property type="entry name" value="TPR"/>
    <property type="match status" value="5"/>
</dbReference>
<organism evidence="2 3">
    <name type="scientific">Amycolatopsis keratiniphila</name>
    <dbReference type="NCBI Taxonomy" id="129921"/>
    <lineage>
        <taxon>Bacteria</taxon>
        <taxon>Bacillati</taxon>
        <taxon>Actinomycetota</taxon>
        <taxon>Actinomycetes</taxon>
        <taxon>Pseudonocardiales</taxon>
        <taxon>Pseudonocardiaceae</taxon>
        <taxon>Amycolatopsis</taxon>
        <taxon>Amycolatopsis japonica group</taxon>
    </lineage>
</organism>